<dbReference type="GO" id="GO:0016836">
    <property type="term" value="F:hydro-lyase activity"/>
    <property type="evidence" value="ECO:0007669"/>
    <property type="project" value="UniProtKB-ARBA"/>
</dbReference>
<comment type="similarity">
    <text evidence="1 3">Belongs to the enoyl-CoA hydratase/isomerase family.</text>
</comment>
<dbReference type="PANTHER" id="PTHR11941">
    <property type="entry name" value="ENOYL-COA HYDRATASE-RELATED"/>
    <property type="match status" value="1"/>
</dbReference>
<dbReference type="FunFam" id="3.90.226.10:FF:000009">
    <property type="entry name" value="Carnitinyl-CoA dehydratase"/>
    <property type="match status" value="1"/>
</dbReference>
<dbReference type="EMBL" id="LPVJ01000071">
    <property type="protein sequence ID" value="KUO94670.1"/>
    <property type="molecule type" value="Genomic_DNA"/>
</dbReference>
<dbReference type="PROSITE" id="PS00166">
    <property type="entry name" value="ENOYL_COA_HYDRATASE"/>
    <property type="match status" value="1"/>
</dbReference>
<accession>A0A124IVM1</accession>
<dbReference type="RefSeq" id="WP_067719987.1">
    <property type="nucleotide sequence ID" value="NZ_LPVJ01000071.1"/>
</dbReference>
<organism evidence="4 5">
    <name type="scientific">Ferroacidibacillus organovorans</name>
    <dbReference type="NCBI Taxonomy" id="1765683"/>
    <lineage>
        <taxon>Bacteria</taxon>
        <taxon>Bacillati</taxon>
        <taxon>Bacillota</taxon>
        <taxon>Bacilli</taxon>
        <taxon>Bacillales</taxon>
        <taxon>Alicyclobacillaceae</taxon>
        <taxon>Ferroacidibacillus</taxon>
    </lineage>
</organism>
<proteinExistence type="inferred from homology"/>
<reference evidence="4 5" key="1">
    <citation type="submission" date="2015-12" db="EMBL/GenBank/DDBJ databases">
        <title>Draft genome sequence of Acidibacillus ferrooxidans ITV001, isolated from a chalcopyrite acid mine drainage site in Brazil.</title>
        <authorList>
            <person name="Dall'Agnol H."/>
            <person name="Nancucheo I."/>
            <person name="Johnson B."/>
            <person name="Oliveira R."/>
            <person name="Leite L."/>
            <person name="Pylro V."/>
            <person name="Nunes G.L."/>
            <person name="Tzotzos G."/>
            <person name="Fernandes G.R."/>
            <person name="Dutra J."/>
            <person name="Orellana S.C."/>
            <person name="Oliveira G."/>
        </authorList>
    </citation>
    <scope>NUCLEOTIDE SEQUENCE [LARGE SCALE GENOMIC DNA]</scope>
    <source>
        <strain evidence="5">ITV01</strain>
    </source>
</reference>
<dbReference type="SUPFAM" id="SSF52096">
    <property type="entry name" value="ClpP/crotonase"/>
    <property type="match status" value="1"/>
</dbReference>
<keyword evidence="2" id="KW-0456">Lyase</keyword>
<dbReference type="Pfam" id="PF00378">
    <property type="entry name" value="ECH_1"/>
    <property type="match status" value="1"/>
</dbReference>
<dbReference type="Proteomes" id="UP000053557">
    <property type="component" value="Unassembled WGS sequence"/>
</dbReference>
<evidence type="ECO:0000256" key="2">
    <source>
        <dbReference type="ARBA" id="ARBA00023239"/>
    </source>
</evidence>
<evidence type="ECO:0000313" key="4">
    <source>
        <dbReference type="EMBL" id="KUO94670.1"/>
    </source>
</evidence>
<protein>
    <submittedName>
        <fullName evidence="4">Enoyl-CoA hydratase</fullName>
    </submittedName>
</protein>
<dbReference type="GO" id="GO:0006635">
    <property type="term" value="P:fatty acid beta-oxidation"/>
    <property type="evidence" value="ECO:0007669"/>
    <property type="project" value="TreeGrafter"/>
</dbReference>
<gene>
    <name evidence="4" type="ORF">ATW55_02040</name>
</gene>
<dbReference type="Gene3D" id="1.10.12.10">
    <property type="entry name" value="Lyase 2-enoyl-coa Hydratase, Chain A, domain 2"/>
    <property type="match status" value="1"/>
</dbReference>
<dbReference type="InterPro" id="IPR014748">
    <property type="entry name" value="Enoyl-CoA_hydra_C"/>
</dbReference>
<name>A0A124IVM1_9BACL</name>
<evidence type="ECO:0000256" key="3">
    <source>
        <dbReference type="RuleBase" id="RU003707"/>
    </source>
</evidence>
<evidence type="ECO:0000256" key="1">
    <source>
        <dbReference type="ARBA" id="ARBA00005254"/>
    </source>
</evidence>
<dbReference type="OrthoDB" id="9775794at2"/>
<keyword evidence="5" id="KW-1185">Reference proteome</keyword>
<dbReference type="AlphaFoldDB" id="A0A124IVM1"/>
<dbReference type="PANTHER" id="PTHR11941:SF54">
    <property type="entry name" value="ENOYL-COA HYDRATASE, MITOCHONDRIAL"/>
    <property type="match status" value="1"/>
</dbReference>
<sequence length="259" mass="28231">MRMAIHVSRQGTVAHVVLARPEARNAMSVEMVRKLCDVAGELARDEKLRTVLISGEGAGFCAGADLKERATMDDTDVRRHVTLIRQAIRAIEQLPMPTIALLHGFAFGGGLELALACDLRYAARETKMGLTETALAILPGAGGTQRLARLIGPMHAKRLVFSAARLDAKEAMQIGLLTDVADTKDEMFACALELARQIGENGPLAVRQAKWAIDQGLSVDLATGLELEWAAYQSLISTSDRLEALRAFREKRKPQFEGR</sequence>
<dbReference type="InterPro" id="IPR029045">
    <property type="entry name" value="ClpP/crotonase-like_dom_sf"/>
</dbReference>
<evidence type="ECO:0000313" key="5">
    <source>
        <dbReference type="Proteomes" id="UP000053557"/>
    </source>
</evidence>
<comment type="caution">
    <text evidence="4">The sequence shown here is derived from an EMBL/GenBank/DDBJ whole genome shotgun (WGS) entry which is preliminary data.</text>
</comment>
<dbReference type="FunFam" id="1.10.12.10:FF:000001">
    <property type="entry name" value="Probable enoyl-CoA hydratase, mitochondrial"/>
    <property type="match status" value="1"/>
</dbReference>
<dbReference type="CDD" id="cd06558">
    <property type="entry name" value="crotonase-like"/>
    <property type="match status" value="1"/>
</dbReference>
<dbReference type="Gene3D" id="3.90.226.10">
    <property type="entry name" value="2-enoyl-CoA Hydratase, Chain A, domain 1"/>
    <property type="match status" value="1"/>
</dbReference>
<dbReference type="InterPro" id="IPR018376">
    <property type="entry name" value="Enoyl-CoA_hyd/isom_CS"/>
</dbReference>
<dbReference type="InterPro" id="IPR001753">
    <property type="entry name" value="Enoyl-CoA_hydra/iso"/>
</dbReference>